<feature type="region of interest" description="Disordered" evidence="1">
    <location>
        <begin position="1"/>
        <end position="20"/>
    </location>
</feature>
<dbReference type="Proteomes" id="UP000324222">
    <property type="component" value="Unassembled WGS sequence"/>
</dbReference>
<evidence type="ECO:0000313" key="3">
    <source>
        <dbReference type="Proteomes" id="UP000324222"/>
    </source>
</evidence>
<evidence type="ECO:0000313" key="2">
    <source>
        <dbReference type="EMBL" id="MPD02241.1"/>
    </source>
</evidence>
<proteinExistence type="predicted"/>
<keyword evidence="3" id="KW-1185">Reference proteome</keyword>
<comment type="caution">
    <text evidence="2">The sequence shown here is derived from an EMBL/GenBank/DDBJ whole genome shotgun (WGS) entry which is preliminary data.</text>
</comment>
<feature type="region of interest" description="Disordered" evidence="1">
    <location>
        <begin position="29"/>
        <end position="48"/>
    </location>
</feature>
<dbReference type="AlphaFoldDB" id="A0A5B7JZL3"/>
<dbReference type="EMBL" id="VSRR010130550">
    <property type="protein sequence ID" value="MPD02241.1"/>
    <property type="molecule type" value="Genomic_DNA"/>
</dbReference>
<organism evidence="2 3">
    <name type="scientific">Portunus trituberculatus</name>
    <name type="common">Swimming crab</name>
    <name type="synonym">Neptunus trituberculatus</name>
    <dbReference type="NCBI Taxonomy" id="210409"/>
    <lineage>
        <taxon>Eukaryota</taxon>
        <taxon>Metazoa</taxon>
        <taxon>Ecdysozoa</taxon>
        <taxon>Arthropoda</taxon>
        <taxon>Crustacea</taxon>
        <taxon>Multicrustacea</taxon>
        <taxon>Malacostraca</taxon>
        <taxon>Eumalacostraca</taxon>
        <taxon>Eucarida</taxon>
        <taxon>Decapoda</taxon>
        <taxon>Pleocyemata</taxon>
        <taxon>Brachyura</taxon>
        <taxon>Eubrachyura</taxon>
        <taxon>Portunoidea</taxon>
        <taxon>Portunidae</taxon>
        <taxon>Portuninae</taxon>
        <taxon>Portunus</taxon>
    </lineage>
</organism>
<reference evidence="2 3" key="1">
    <citation type="submission" date="2019-05" db="EMBL/GenBank/DDBJ databases">
        <title>Another draft genome of Portunus trituberculatus and its Hox gene families provides insights of decapod evolution.</title>
        <authorList>
            <person name="Jeong J.-H."/>
            <person name="Song I."/>
            <person name="Kim S."/>
            <person name="Choi T."/>
            <person name="Kim D."/>
            <person name="Ryu S."/>
            <person name="Kim W."/>
        </authorList>
    </citation>
    <scope>NUCLEOTIDE SEQUENCE [LARGE SCALE GENOMIC DNA]</scope>
    <source>
        <tissue evidence="2">Muscle</tissue>
    </source>
</reference>
<accession>A0A5B7JZL3</accession>
<protein>
    <submittedName>
        <fullName evidence="2">Uncharacterized protein</fullName>
    </submittedName>
</protein>
<name>A0A5B7JZL3_PORTR</name>
<evidence type="ECO:0000256" key="1">
    <source>
        <dbReference type="SAM" id="MobiDB-lite"/>
    </source>
</evidence>
<sequence>MRRGQEESVGPPATAYSGAKGECVCPLHGAGRSGAGQENDGMGRGGGTQAALSLSYRAVIDQVMLVVVVVQGI</sequence>
<gene>
    <name evidence="2" type="ORF">E2C01_097812</name>
</gene>